<accession>A0A9J6B694</accession>
<name>A0A9J6B694_SOLCO</name>
<keyword evidence="2" id="KW-1185">Reference proteome</keyword>
<proteinExistence type="predicted"/>
<protein>
    <submittedName>
        <fullName evidence="1">Uncharacterized protein</fullName>
    </submittedName>
</protein>
<evidence type="ECO:0000313" key="2">
    <source>
        <dbReference type="Proteomes" id="UP000824120"/>
    </source>
</evidence>
<dbReference type="EMBL" id="JACXVP010000001">
    <property type="protein sequence ID" value="KAG5632131.1"/>
    <property type="molecule type" value="Genomic_DNA"/>
</dbReference>
<sequence length="132" mass="14639">MSTHFLGPQSSVLGFAASLSSKPKTHGWFSKEEEWRRPTSNLGKMNSFSLQVSQKPSPNLRENMKAKKIVLWRPFSEVSSDRRITPASRTGTKGEMCPFGDLLSMLGDAQASTSSSFSSFLFLFAPNCPCFH</sequence>
<dbReference type="Proteomes" id="UP000824120">
    <property type="component" value="Chromosome 1"/>
</dbReference>
<evidence type="ECO:0000313" key="1">
    <source>
        <dbReference type="EMBL" id="KAG5632131.1"/>
    </source>
</evidence>
<comment type="caution">
    <text evidence="1">The sequence shown here is derived from an EMBL/GenBank/DDBJ whole genome shotgun (WGS) entry which is preliminary data.</text>
</comment>
<reference evidence="1 2" key="1">
    <citation type="submission" date="2020-09" db="EMBL/GenBank/DDBJ databases">
        <title>De no assembly of potato wild relative species, Solanum commersonii.</title>
        <authorList>
            <person name="Cho K."/>
        </authorList>
    </citation>
    <scope>NUCLEOTIDE SEQUENCE [LARGE SCALE GENOMIC DNA]</scope>
    <source>
        <strain evidence="1">LZ3.2</strain>
        <tissue evidence="1">Leaf</tissue>
    </source>
</reference>
<dbReference type="AlphaFoldDB" id="A0A9J6B694"/>
<organism evidence="1 2">
    <name type="scientific">Solanum commersonii</name>
    <name type="common">Commerson's wild potato</name>
    <name type="synonym">Commerson's nightshade</name>
    <dbReference type="NCBI Taxonomy" id="4109"/>
    <lineage>
        <taxon>Eukaryota</taxon>
        <taxon>Viridiplantae</taxon>
        <taxon>Streptophyta</taxon>
        <taxon>Embryophyta</taxon>
        <taxon>Tracheophyta</taxon>
        <taxon>Spermatophyta</taxon>
        <taxon>Magnoliopsida</taxon>
        <taxon>eudicotyledons</taxon>
        <taxon>Gunneridae</taxon>
        <taxon>Pentapetalae</taxon>
        <taxon>asterids</taxon>
        <taxon>lamiids</taxon>
        <taxon>Solanales</taxon>
        <taxon>Solanaceae</taxon>
        <taxon>Solanoideae</taxon>
        <taxon>Solaneae</taxon>
        <taxon>Solanum</taxon>
    </lineage>
</organism>
<gene>
    <name evidence="1" type="ORF">H5410_003848</name>
</gene>